<dbReference type="Proteomes" id="UP000274822">
    <property type="component" value="Unassembled WGS sequence"/>
</dbReference>
<organism evidence="1 2">
    <name type="scientific">Jimgerdemannia flammicorona</name>
    <dbReference type="NCBI Taxonomy" id="994334"/>
    <lineage>
        <taxon>Eukaryota</taxon>
        <taxon>Fungi</taxon>
        <taxon>Fungi incertae sedis</taxon>
        <taxon>Mucoromycota</taxon>
        <taxon>Mucoromycotina</taxon>
        <taxon>Endogonomycetes</taxon>
        <taxon>Endogonales</taxon>
        <taxon>Endogonaceae</taxon>
        <taxon>Jimgerdemannia</taxon>
    </lineage>
</organism>
<dbReference type="EMBL" id="RBNJ01005135">
    <property type="protein sequence ID" value="RUS29471.1"/>
    <property type="molecule type" value="Genomic_DNA"/>
</dbReference>
<proteinExistence type="predicted"/>
<protein>
    <submittedName>
        <fullName evidence="1">Uncharacterized protein</fullName>
    </submittedName>
</protein>
<accession>A0A433QIT6</accession>
<evidence type="ECO:0000313" key="1">
    <source>
        <dbReference type="EMBL" id="RUS29471.1"/>
    </source>
</evidence>
<reference evidence="1 2" key="1">
    <citation type="journal article" date="2018" name="New Phytol.">
        <title>Phylogenomics of Endogonaceae and evolution of mycorrhizas within Mucoromycota.</title>
        <authorList>
            <person name="Chang Y."/>
            <person name="Desiro A."/>
            <person name="Na H."/>
            <person name="Sandor L."/>
            <person name="Lipzen A."/>
            <person name="Clum A."/>
            <person name="Barry K."/>
            <person name="Grigoriev I.V."/>
            <person name="Martin F.M."/>
            <person name="Stajich J.E."/>
            <person name="Smith M.E."/>
            <person name="Bonito G."/>
            <person name="Spatafora J.W."/>
        </authorList>
    </citation>
    <scope>NUCLEOTIDE SEQUENCE [LARGE SCALE GENOMIC DNA]</scope>
    <source>
        <strain evidence="1 2">AD002</strain>
    </source>
</reference>
<evidence type="ECO:0000313" key="2">
    <source>
        <dbReference type="Proteomes" id="UP000274822"/>
    </source>
</evidence>
<gene>
    <name evidence="1" type="ORF">BC938DRAFT_480625</name>
</gene>
<name>A0A433QIT6_9FUNG</name>
<sequence>MSKRHVTGVTNWHVHRQTSLACLFVLQHHIHARLAHRLNHLIKADTVRALAVQRQLRRRDRLDRREGVALDAGNLNQPGDRVTREAEVVFLGWGEQMR</sequence>
<keyword evidence="2" id="KW-1185">Reference proteome</keyword>
<comment type="caution">
    <text evidence="1">The sequence shown here is derived from an EMBL/GenBank/DDBJ whole genome shotgun (WGS) entry which is preliminary data.</text>
</comment>
<dbReference type="AlphaFoldDB" id="A0A433QIT6"/>